<name>A0A6S7HA10_PARCT</name>
<dbReference type="AlphaFoldDB" id="A0A6S7HA10"/>
<feature type="region of interest" description="Disordered" evidence="1">
    <location>
        <begin position="1"/>
        <end position="33"/>
    </location>
</feature>
<dbReference type="EMBL" id="CACRXK020004405">
    <property type="protein sequence ID" value="CAB4002635.1"/>
    <property type="molecule type" value="Genomic_DNA"/>
</dbReference>
<sequence length="505" mass="56253">MCDSSDTENGSQEEIETETPSTSTQKSGSNEEEEMRTLFHAAMILHGKIKECQNFYQSWPPTPSEFTTTNAEKMVPPSLSVFLSWLLGFSSTVSMRSHLNITANEYLKVLSLAQDIIYVSSNGRKQTPKSLSLGMAVRQITGSYALTKILNGFENSVSHPAVLSFDTALASQCLDNDVVIPEGIIPTKFTMMVWDNIDFLEETPTGAGSTHMANGIIIQQTRDDEQLPTHRKTSSTTIKKSLRSLKAPEKQLCTYILGNKESPKLHTAVTNGGIEISLVTHKPSLDPSLMLDFIYTICKYLCDELNTFLPGWTGFNTMISEKPDSISKVGYLPVVDAPVTDISTIYTILRRSADIANKLELHYAVLIFDEAVYAKAQQVRWKCDEFLTKFIFRLGEFHACMSNATAISCRFRDAGLQDILVESETVAQGSLNGVFSGKHYNRCIRAHKLVFEAMERLRFEAFLDTQSTEQKGEIIGLAKEIHGNLDKESIESYGENATLNDIAKR</sequence>
<comment type="caution">
    <text evidence="2">The sequence shown here is derived from an EMBL/GenBank/DDBJ whole genome shotgun (WGS) entry which is preliminary data.</text>
</comment>
<evidence type="ECO:0000313" key="2">
    <source>
        <dbReference type="EMBL" id="CAB4002635.1"/>
    </source>
</evidence>
<keyword evidence="3" id="KW-1185">Reference proteome</keyword>
<organism evidence="2 3">
    <name type="scientific">Paramuricea clavata</name>
    <name type="common">Red gorgonian</name>
    <name type="synonym">Violescent sea-whip</name>
    <dbReference type="NCBI Taxonomy" id="317549"/>
    <lineage>
        <taxon>Eukaryota</taxon>
        <taxon>Metazoa</taxon>
        <taxon>Cnidaria</taxon>
        <taxon>Anthozoa</taxon>
        <taxon>Octocorallia</taxon>
        <taxon>Malacalcyonacea</taxon>
        <taxon>Plexauridae</taxon>
        <taxon>Paramuricea</taxon>
    </lineage>
</organism>
<dbReference type="PANTHER" id="PTHR46704">
    <property type="entry name" value="CXC DOMAIN-CONTAINING PROTEIN-RELATED"/>
    <property type="match status" value="1"/>
</dbReference>
<reference evidence="2" key="1">
    <citation type="submission" date="2020-04" db="EMBL/GenBank/DDBJ databases">
        <authorList>
            <person name="Alioto T."/>
            <person name="Alioto T."/>
            <person name="Gomez Garrido J."/>
        </authorList>
    </citation>
    <scope>NUCLEOTIDE SEQUENCE</scope>
    <source>
        <strain evidence="2">A484AB</strain>
    </source>
</reference>
<dbReference type="PANTHER" id="PTHR46704:SF9">
    <property type="entry name" value="BHLH DOMAIN-CONTAINING PROTEIN"/>
    <property type="match status" value="1"/>
</dbReference>
<gene>
    <name evidence="2" type="ORF">PACLA_8A063721</name>
</gene>
<protein>
    <submittedName>
        <fullName evidence="2">Uncharacterized protein</fullName>
    </submittedName>
</protein>
<evidence type="ECO:0000313" key="3">
    <source>
        <dbReference type="Proteomes" id="UP001152795"/>
    </source>
</evidence>
<dbReference type="OrthoDB" id="5953092at2759"/>
<dbReference type="Proteomes" id="UP001152795">
    <property type="component" value="Unassembled WGS sequence"/>
</dbReference>
<evidence type="ECO:0000256" key="1">
    <source>
        <dbReference type="SAM" id="MobiDB-lite"/>
    </source>
</evidence>
<proteinExistence type="predicted"/>
<accession>A0A6S7HA10</accession>